<dbReference type="Pfam" id="PF22024">
    <property type="entry name" value="VP16-like"/>
    <property type="match status" value="1"/>
</dbReference>
<dbReference type="RefSeq" id="WP_188848049.1">
    <property type="nucleotide sequence ID" value="NZ_BMPJ01000030.1"/>
</dbReference>
<gene>
    <name evidence="1" type="ORF">ACFFFP_06075</name>
</gene>
<organism evidence="1 2">
    <name type="scientific">Thermus composti</name>
    <dbReference type="NCBI Taxonomy" id="532059"/>
    <lineage>
        <taxon>Bacteria</taxon>
        <taxon>Thermotogati</taxon>
        <taxon>Deinococcota</taxon>
        <taxon>Deinococci</taxon>
        <taxon>Thermales</taxon>
        <taxon>Thermaceae</taxon>
        <taxon>Thermus</taxon>
    </lineage>
</organism>
<dbReference type="InterPro" id="IPR054172">
    <property type="entry name" value="VP16-like"/>
</dbReference>
<reference evidence="1 2" key="1">
    <citation type="submission" date="2024-09" db="EMBL/GenBank/DDBJ databases">
        <authorList>
            <person name="Sun Q."/>
            <person name="Mori K."/>
        </authorList>
    </citation>
    <scope>NUCLEOTIDE SEQUENCE [LARGE SCALE GENOMIC DNA]</scope>
    <source>
        <strain evidence="1 2">NCAIM B.02340</strain>
    </source>
</reference>
<evidence type="ECO:0000313" key="1">
    <source>
        <dbReference type="EMBL" id="MFC0595732.1"/>
    </source>
</evidence>
<accession>A0ABV6Q0U3</accession>
<protein>
    <submittedName>
        <fullName evidence="1">Uncharacterized protein</fullName>
    </submittedName>
</protein>
<dbReference type="Gene3D" id="2.60.120.1180">
    <property type="match status" value="1"/>
</dbReference>
<keyword evidence="2" id="KW-1185">Reference proteome</keyword>
<dbReference type="Proteomes" id="UP001589830">
    <property type="component" value="Unassembled WGS sequence"/>
</dbReference>
<sequence>MQEAFNRIKALRPNARPITILKGGPDYQAYTGRQKQLVARFVVPAGASWVIPNPVPVVLKLYDTAGNQVPHSTDVFLARRTKGFDFPEFLGKVQYASYYDLSEAQQRDAKFYQNILATLAPLRADTPPAGFLLKEGDILEIYVEADPGVTLDLNDPRTRLELPIGVDNSNPA</sequence>
<name>A0ABV6Q0U3_9DEIN</name>
<evidence type="ECO:0000313" key="2">
    <source>
        <dbReference type="Proteomes" id="UP001589830"/>
    </source>
</evidence>
<proteinExistence type="predicted"/>
<comment type="caution">
    <text evidence="1">The sequence shown here is derived from an EMBL/GenBank/DDBJ whole genome shotgun (WGS) entry which is preliminary data.</text>
</comment>
<dbReference type="EMBL" id="JBHLTW010000026">
    <property type="protein sequence ID" value="MFC0595732.1"/>
    <property type="molecule type" value="Genomic_DNA"/>
</dbReference>